<dbReference type="RefSeq" id="WP_272013430.1">
    <property type="nucleotide sequence ID" value="NZ_JAQNCK010000030.1"/>
</dbReference>
<dbReference type="GO" id="GO:0009401">
    <property type="term" value="P:phosphoenolpyruvate-dependent sugar phosphotransferase system"/>
    <property type="evidence" value="ECO:0007669"/>
    <property type="project" value="InterPro"/>
</dbReference>
<dbReference type="GO" id="GO:0008982">
    <property type="term" value="F:protein-N(PI)-phosphohistidine-sugar phosphotransferase activity"/>
    <property type="evidence" value="ECO:0007669"/>
    <property type="project" value="UniProtKB-UniRule"/>
</dbReference>
<evidence type="ECO:0000256" key="6">
    <source>
        <dbReference type="ARBA" id="ARBA00022989"/>
    </source>
</evidence>
<evidence type="ECO:0000259" key="10">
    <source>
        <dbReference type="PROSITE" id="PS51105"/>
    </source>
</evidence>
<evidence type="ECO:0000256" key="9">
    <source>
        <dbReference type="SAM" id="Phobius"/>
    </source>
</evidence>
<evidence type="ECO:0000256" key="2">
    <source>
        <dbReference type="ARBA" id="ARBA00022448"/>
    </source>
</evidence>
<dbReference type="Proteomes" id="UP001220658">
    <property type="component" value="Unassembled WGS sequence"/>
</dbReference>
<dbReference type="NCBIfam" id="TIGR00410">
    <property type="entry name" value="lacE"/>
    <property type="match status" value="1"/>
</dbReference>
<evidence type="ECO:0000256" key="1">
    <source>
        <dbReference type="ARBA" id="ARBA00004651"/>
    </source>
</evidence>
<dbReference type="AlphaFoldDB" id="A0AAW6FS91"/>
<comment type="subcellular location">
    <subcellularLocation>
        <location evidence="1">Cell membrane</location>
        <topology evidence="1">Multi-pass membrane protein</topology>
    </subcellularLocation>
</comment>
<sequence length="424" mass="46378">MEKLENKILDISAKLGNEVHLSAIRNTFISMLPIMIFGGLFAVIGSAPATEDATGFMRVWADFVASNSKIFSWISVLGLGFTTLYIVIGITYNLCKSYKIEPLIPLFISCFGIFILNVNPEELVYGMSLADLTYLDGKGIIIGLFVGIVTVDIYRVLKEKNFGKIKLPESVPPSLSETFSSLTIAVLIMLLYLGIFAIFNAMGTTLAAWIGGLISPQVEATDSLVFILIMTFIINGAWFFGIHNATFWGLMGPIMFMNLSTNAAQHASGLAATSILTEYFGGYFVCIGGTGACLSIALLCCFSKSKTIKTVGRISVLPAFFGISEPVTFGLPMMLNPIFFVPCAMVPTINALISYICMSTNLINKTFAMLSFNMPSVFGSFLSTGDMKALVLVVVLLIIDMILYYPFLKMYEKQQLKLENSDEE</sequence>
<proteinExistence type="predicted"/>
<feature type="transmembrane region" description="Helical" evidence="9">
    <location>
        <begin position="178"/>
        <end position="203"/>
    </location>
</feature>
<feature type="transmembrane region" description="Helical" evidence="9">
    <location>
        <begin position="389"/>
        <end position="408"/>
    </location>
</feature>
<dbReference type="PANTHER" id="PTHR33989:SF4">
    <property type="entry name" value="PTS SYSTEM N,N'-DIACETYLCHITOBIOSE-SPECIFIC EIIC COMPONENT"/>
    <property type="match status" value="1"/>
</dbReference>
<evidence type="ECO:0000256" key="4">
    <source>
        <dbReference type="ARBA" id="ARBA00022597"/>
    </source>
</evidence>
<evidence type="ECO:0000256" key="5">
    <source>
        <dbReference type="ARBA" id="ARBA00022692"/>
    </source>
</evidence>
<dbReference type="InterPro" id="IPR003352">
    <property type="entry name" value="PTS_EIIC"/>
</dbReference>
<dbReference type="EMBL" id="JAQNCK010000030">
    <property type="protein sequence ID" value="MDC0828958.1"/>
    <property type="molecule type" value="Genomic_DNA"/>
</dbReference>
<feature type="transmembrane region" description="Helical" evidence="9">
    <location>
        <begin position="223"/>
        <end position="242"/>
    </location>
</feature>
<comment type="caution">
    <text evidence="11">The sequence shown here is derived from an EMBL/GenBank/DDBJ whole genome shotgun (WGS) entry which is preliminary data.</text>
</comment>
<comment type="function">
    <text evidence="8">The phosphoenolpyruvate-dependent sugar phosphotransferase system (PTS), a major carbohydrate active -transport system, catalyzes the phosphorylation of incoming sugar substrates concomitant with their translocation across the cell membrane.</text>
</comment>
<dbReference type="InterPro" id="IPR004796">
    <property type="entry name" value="PTS_IIC_cello"/>
</dbReference>
<feature type="transmembrane region" description="Helical" evidence="9">
    <location>
        <begin position="282"/>
        <end position="302"/>
    </location>
</feature>
<keyword evidence="5 9" id="KW-0812">Transmembrane</keyword>
<feature type="transmembrane region" description="Helical" evidence="9">
    <location>
        <begin position="254"/>
        <end position="276"/>
    </location>
</feature>
<feature type="transmembrane region" description="Helical" evidence="9">
    <location>
        <begin position="139"/>
        <end position="157"/>
    </location>
</feature>
<feature type="transmembrane region" description="Helical" evidence="9">
    <location>
        <begin position="338"/>
        <end position="357"/>
    </location>
</feature>
<dbReference type="PROSITE" id="PS51105">
    <property type="entry name" value="PTS_EIIC_TYPE_3"/>
    <property type="match status" value="1"/>
</dbReference>
<evidence type="ECO:0000256" key="8">
    <source>
        <dbReference type="PIRNR" id="PIRNR006351"/>
    </source>
</evidence>
<feature type="domain" description="PTS EIIC type-3" evidence="10">
    <location>
        <begin position="4"/>
        <end position="407"/>
    </location>
</feature>
<dbReference type="InterPro" id="IPR051088">
    <property type="entry name" value="PTS_Sugar-EIIC/EIIB"/>
</dbReference>
<gene>
    <name evidence="11" type="ORF">POG00_09620</name>
</gene>
<feature type="transmembrane region" description="Helical" evidence="9">
    <location>
        <begin position="28"/>
        <end position="50"/>
    </location>
</feature>
<dbReference type="GO" id="GO:0005886">
    <property type="term" value="C:plasma membrane"/>
    <property type="evidence" value="ECO:0007669"/>
    <property type="project" value="UniProtKB-SubCell"/>
</dbReference>
<feature type="transmembrane region" description="Helical" evidence="9">
    <location>
        <begin position="314"/>
        <end position="332"/>
    </location>
</feature>
<feature type="transmembrane region" description="Helical" evidence="9">
    <location>
        <begin position="366"/>
        <end position="383"/>
    </location>
</feature>
<keyword evidence="6 9" id="KW-1133">Transmembrane helix</keyword>
<evidence type="ECO:0000313" key="11">
    <source>
        <dbReference type="EMBL" id="MDC0828958.1"/>
    </source>
</evidence>
<keyword evidence="2 8" id="KW-0813">Transport</keyword>
<dbReference type="Pfam" id="PF02378">
    <property type="entry name" value="PTS_EIIC"/>
    <property type="match status" value="1"/>
</dbReference>
<evidence type="ECO:0000256" key="3">
    <source>
        <dbReference type="ARBA" id="ARBA00022475"/>
    </source>
</evidence>
<dbReference type="InterPro" id="IPR004501">
    <property type="entry name" value="PTS_EIIC_3"/>
</dbReference>
<organism evidence="11 12">
    <name type="scientific">Faecalitalea cylindroides</name>
    <dbReference type="NCBI Taxonomy" id="39483"/>
    <lineage>
        <taxon>Bacteria</taxon>
        <taxon>Bacillati</taxon>
        <taxon>Bacillota</taxon>
        <taxon>Erysipelotrichia</taxon>
        <taxon>Erysipelotrichales</taxon>
        <taxon>Erysipelotrichaceae</taxon>
        <taxon>Faecalitalea</taxon>
    </lineage>
</organism>
<keyword evidence="7 8" id="KW-0472">Membrane</keyword>
<keyword evidence="3 8" id="KW-1003">Cell membrane</keyword>
<dbReference type="GO" id="GO:1902815">
    <property type="term" value="P:N,N'-diacetylchitobiose import"/>
    <property type="evidence" value="ECO:0007669"/>
    <property type="project" value="TreeGrafter"/>
</dbReference>
<name>A0AAW6FS91_9FIRM</name>
<feature type="transmembrane region" description="Helical" evidence="9">
    <location>
        <begin position="102"/>
        <end position="119"/>
    </location>
</feature>
<feature type="transmembrane region" description="Helical" evidence="9">
    <location>
        <begin position="70"/>
        <end position="95"/>
    </location>
</feature>
<evidence type="ECO:0000256" key="7">
    <source>
        <dbReference type="ARBA" id="ARBA00023136"/>
    </source>
</evidence>
<protein>
    <recommendedName>
        <fullName evidence="8">Permease IIC component</fullName>
    </recommendedName>
</protein>
<evidence type="ECO:0000313" key="12">
    <source>
        <dbReference type="Proteomes" id="UP001220658"/>
    </source>
</evidence>
<accession>A0AAW6FS91</accession>
<dbReference type="PIRSF" id="PIRSF006351">
    <property type="entry name" value="PTS_EIIC-Cellobiose"/>
    <property type="match status" value="1"/>
</dbReference>
<reference evidence="11" key="1">
    <citation type="submission" date="2023-01" db="EMBL/GenBank/DDBJ databases">
        <title>Human gut microbiome strain richness.</title>
        <authorList>
            <person name="Chen-Liaw A."/>
        </authorList>
    </citation>
    <scope>NUCLEOTIDE SEQUENCE</scope>
    <source>
        <strain evidence="11">D55st1_G4_D55t1_190419</strain>
    </source>
</reference>
<keyword evidence="4 8" id="KW-0762">Sugar transport</keyword>
<dbReference type="PANTHER" id="PTHR33989">
    <property type="match status" value="1"/>
</dbReference>